<dbReference type="AlphaFoldDB" id="A0A318QFY5"/>
<dbReference type="GO" id="GO:0016747">
    <property type="term" value="F:acyltransferase activity, transferring groups other than amino-acyl groups"/>
    <property type="evidence" value="ECO:0007669"/>
    <property type="project" value="InterPro"/>
</dbReference>
<keyword evidence="2" id="KW-0808">Transferase</keyword>
<dbReference type="InterPro" id="IPR000182">
    <property type="entry name" value="GNAT_dom"/>
</dbReference>
<dbReference type="Proteomes" id="UP000247814">
    <property type="component" value="Unassembled WGS sequence"/>
</dbReference>
<protein>
    <submittedName>
        <fullName evidence="2">GNAT family N-acetyltransferase</fullName>
    </submittedName>
</protein>
<sequence length="182" mass="19597">MRQPVHPSGPPPASWAPMQPGHLPAVVALAARMHPGCPERAEVLDERRMLCPAGCRVLMEPDGQVRGYMLSHPWRMACPPALDTHLGRLPPRPDCWYLHDIAIDPALRGQGHAHAALRHLGTQARLHGVNALALMAAEGAHTLWAHLGFTPIPDVPAAITASYGPDACPMRRALPGIGHISK</sequence>
<dbReference type="Gene3D" id="3.40.630.30">
    <property type="match status" value="1"/>
</dbReference>
<reference evidence="2 3" key="1">
    <citation type="submission" date="2017-07" db="EMBL/GenBank/DDBJ databases">
        <title>A draft genome sequence of Komagataeibacter sucrofermentans LMG 18788.</title>
        <authorList>
            <person name="Skraban J."/>
            <person name="Cleenwerck I."/>
            <person name="Vandamme P."/>
            <person name="Trcek J."/>
        </authorList>
    </citation>
    <scope>NUCLEOTIDE SEQUENCE [LARGE SCALE GENOMIC DNA]</scope>
    <source>
        <strain evidence="2 3">LMG 18788</strain>
    </source>
</reference>
<dbReference type="InterPro" id="IPR016181">
    <property type="entry name" value="Acyl_CoA_acyltransferase"/>
</dbReference>
<accession>A0A318QFY5</accession>
<dbReference type="SUPFAM" id="SSF55729">
    <property type="entry name" value="Acyl-CoA N-acyltransferases (Nat)"/>
    <property type="match status" value="1"/>
</dbReference>
<dbReference type="OrthoDB" id="359414at2"/>
<proteinExistence type="predicted"/>
<evidence type="ECO:0000313" key="2">
    <source>
        <dbReference type="EMBL" id="PYD78516.1"/>
    </source>
</evidence>
<dbReference type="EMBL" id="NKUA01000013">
    <property type="protein sequence ID" value="PYD78516.1"/>
    <property type="molecule type" value="Genomic_DNA"/>
</dbReference>
<evidence type="ECO:0000259" key="1">
    <source>
        <dbReference type="PROSITE" id="PS51186"/>
    </source>
</evidence>
<feature type="domain" description="N-acetyltransferase" evidence="1">
    <location>
        <begin position="13"/>
        <end position="175"/>
    </location>
</feature>
<name>A0A318QFY5_9PROT</name>
<organism evidence="2 3">
    <name type="scientific">Komagataeibacter sucrofermentans</name>
    <dbReference type="NCBI Taxonomy" id="1053551"/>
    <lineage>
        <taxon>Bacteria</taxon>
        <taxon>Pseudomonadati</taxon>
        <taxon>Pseudomonadota</taxon>
        <taxon>Alphaproteobacteria</taxon>
        <taxon>Acetobacterales</taxon>
        <taxon>Acetobacteraceae</taxon>
        <taxon>Komagataeibacter</taxon>
    </lineage>
</organism>
<comment type="caution">
    <text evidence="2">The sequence shown here is derived from an EMBL/GenBank/DDBJ whole genome shotgun (WGS) entry which is preliminary data.</text>
</comment>
<gene>
    <name evidence="2" type="ORF">CFR77_10630</name>
</gene>
<keyword evidence="3" id="KW-1185">Reference proteome</keyword>
<evidence type="ECO:0000313" key="3">
    <source>
        <dbReference type="Proteomes" id="UP000247814"/>
    </source>
</evidence>
<dbReference type="Pfam" id="PF00583">
    <property type="entry name" value="Acetyltransf_1"/>
    <property type="match status" value="1"/>
</dbReference>
<dbReference type="CDD" id="cd04301">
    <property type="entry name" value="NAT_SF"/>
    <property type="match status" value="1"/>
</dbReference>
<dbReference type="PROSITE" id="PS51186">
    <property type="entry name" value="GNAT"/>
    <property type="match status" value="1"/>
</dbReference>